<evidence type="ECO:0000313" key="3">
    <source>
        <dbReference type="Proteomes" id="UP000434172"/>
    </source>
</evidence>
<organism evidence="2 3">
    <name type="scientific">Colletotrichum asianum</name>
    <dbReference type="NCBI Taxonomy" id="702518"/>
    <lineage>
        <taxon>Eukaryota</taxon>
        <taxon>Fungi</taxon>
        <taxon>Dikarya</taxon>
        <taxon>Ascomycota</taxon>
        <taxon>Pezizomycotina</taxon>
        <taxon>Sordariomycetes</taxon>
        <taxon>Hypocreomycetidae</taxon>
        <taxon>Glomerellales</taxon>
        <taxon>Glomerellaceae</taxon>
        <taxon>Colletotrichum</taxon>
        <taxon>Colletotrichum gloeosporioides species complex</taxon>
    </lineage>
</organism>
<dbReference type="SUPFAM" id="SSF54427">
    <property type="entry name" value="NTF2-like"/>
    <property type="match status" value="3"/>
</dbReference>
<dbReference type="EMBL" id="WOWK01000007">
    <property type="protein sequence ID" value="KAF0330342.1"/>
    <property type="molecule type" value="Genomic_DNA"/>
</dbReference>
<keyword evidence="3" id="KW-1185">Reference proteome</keyword>
<evidence type="ECO:0000256" key="1">
    <source>
        <dbReference type="SAM" id="MobiDB-lite"/>
    </source>
</evidence>
<sequence length="716" mass="83131">MEQVHRILAELSGQSRDLALRRALEETARDHLIGLLMHEDYDRVTQWYTDDVTMVLGLDTTLDGEILKGHEEIVEHFVNLQQQTEIVVVPTLTIADRGRITVYTESYYKWLGKSEQADSLFVDEPVEAPFVGWPEVSYGDVLKMREVVVFDLDEHTKVKRVDWRLIGMDHLGQASLDALALQSEKLKRIMSPRNQHDRFQVFADELTGDSRDRPLRYEIENKISIFFDDINEKRWTSVKGYFNDDARVIFGFRSPNQIIDKDVDLVIERIREKTDGMRRVTVPTLVLVDRGRVTCFLTNLWIDIDGRDDDATLDLVEADTLFGEMHEVAIIDLDDEYRFKRVEFRTTTRQQIRQRGTVEDFDYLNFDDYAQELASASKDRLMRPAIEQMVRQYFRAADEKKWDTIMEFFGTHPTFIGGLKEPGWIFRGCDDVLSHFKTWTSVIERTIPKIISVDRGRVTCHLVAFYQNPDHVESGHFQEFHSVAIMDLDVKNRIMRMEYRDIDEEITVYEGETMDTPGTPSSESMGTAASYIPVFAPRSRDANNSSPEPPEPASREDFDRLEKEVSSRSYDIAMQSIHETAMREFISAISWSRWSTVQAWLADDVEFVQVPLRLGGICHGAKEVVTHFTEMQTSGPFYLLVDYMIVDQGYITSIVEMRQDIPAENVRTDQIIAWIISLDNDNKIIRMEHRDIGEKRYRPLNPPRRWSGGDYSEFQS</sequence>
<proteinExistence type="predicted"/>
<dbReference type="OrthoDB" id="4828938at2759"/>
<gene>
    <name evidence="2" type="ORF">GQ607_002221</name>
</gene>
<reference evidence="2 3" key="1">
    <citation type="submission" date="2019-12" db="EMBL/GenBank/DDBJ databases">
        <title>A genome sequence resource for the geographically widespread anthracnose pathogen Colletotrichum asianum.</title>
        <authorList>
            <person name="Meng Y."/>
        </authorList>
    </citation>
    <scope>NUCLEOTIDE SEQUENCE [LARGE SCALE GENOMIC DNA]</scope>
    <source>
        <strain evidence="2 3">ICMP 18580</strain>
    </source>
</reference>
<dbReference type="Gene3D" id="3.10.450.50">
    <property type="match status" value="2"/>
</dbReference>
<name>A0A8H3WQW5_9PEZI</name>
<dbReference type="Proteomes" id="UP000434172">
    <property type="component" value="Unassembled WGS sequence"/>
</dbReference>
<comment type="caution">
    <text evidence="2">The sequence shown here is derived from an EMBL/GenBank/DDBJ whole genome shotgun (WGS) entry which is preliminary data.</text>
</comment>
<evidence type="ECO:0000313" key="2">
    <source>
        <dbReference type="EMBL" id="KAF0330342.1"/>
    </source>
</evidence>
<protein>
    <submittedName>
        <fullName evidence="2">Uncharacterized protein</fullName>
    </submittedName>
</protein>
<dbReference type="InterPro" id="IPR032710">
    <property type="entry name" value="NTF2-like_dom_sf"/>
</dbReference>
<feature type="region of interest" description="Disordered" evidence="1">
    <location>
        <begin position="537"/>
        <end position="560"/>
    </location>
</feature>
<dbReference type="AlphaFoldDB" id="A0A8H3WQW5"/>
<accession>A0A8H3WQW5</accession>